<evidence type="ECO:0000313" key="3">
    <source>
        <dbReference type="Proteomes" id="UP000608890"/>
    </source>
</evidence>
<comment type="caution">
    <text evidence="2">The sequence shown here is derived from an EMBL/GenBank/DDBJ whole genome shotgun (WGS) entry which is preliminary data.</text>
</comment>
<dbReference type="Proteomes" id="UP000608890">
    <property type="component" value="Unassembled WGS sequence"/>
</dbReference>
<reference evidence="2" key="2">
    <citation type="submission" date="2020-09" db="EMBL/GenBank/DDBJ databases">
        <authorList>
            <person name="Sun Q."/>
            <person name="Zhou Y."/>
        </authorList>
    </citation>
    <scope>NUCLEOTIDE SEQUENCE</scope>
    <source>
        <strain evidence="2">CGMCC 4.7312</strain>
    </source>
</reference>
<organism evidence="2 3">
    <name type="scientific">Micromonospora sonchi</name>
    <dbReference type="NCBI Taxonomy" id="1763543"/>
    <lineage>
        <taxon>Bacteria</taxon>
        <taxon>Bacillati</taxon>
        <taxon>Actinomycetota</taxon>
        <taxon>Actinomycetes</taxon>
        <taxon>Micromonosporales</taxon>
        <taxon>Micromonosporaceae</taxon>
        <taxon>Micromonospora</taxon>
    </lineage>
</organism>
<dbReference type="AlphaFoldDB" id="A0A917TLC6"/>
<sequence length="105" mass="11612">MTTTSLARPTIGAGPTPQEQPMDDIDLHHLLDLIRDDRIRFTNWRHTDIAGNDIDDLVYAAEDGGHITVYPGGVLKPTRKGQEWRASNHRPGPAVNIVFQDSAVS</sequence>
<name>A0A917TLC6_9ACTN</name>
<accession>A0A917TLC6</accession>
<keyword evidence="3" id="KW-1185">Reference proteome</keyword>
<evidence type="ECO:0000313" key="2">
    <source>
        <dbReference type="EMBL" id="GGM26807.1"/>
    </source>
</evidence>
<reference evidence="2" key="1">
    <citation type="journal article" date="2014" name="Int. J. Syst. Evol. Microbiol.">
        <title>Complete genome sequence of Corynebacterium casei LMG S-19264T (=DSM 44701T), isolated from a smear-ripened cheese.</title>
        <authorList>
            <consortium name="US DOE Joint Genome Institute (JGI-PGF)"/>
            <person name="Walter F."/>
            <person name="Albersmeier A."/>
            <person name="Kalinowski J."/>
            <person name="Ruckert C."/>
        </authorList>
    </citation>
    <scope>NUCLEOTIDE SEQUENCE</scope>
    <source>
        <strain evidence="2">CGMCC 4.7312</strain>
    </source>
</reference>
<proteinExistence type="predicted"/>
<evidence type="ECO:0000256" key="1">
    <source>
        <dbReference type="SAM" id="MobiDB-lite"/>
    </source>
</evidence>
<protein>
    <submittedName>
        <fullName evidence="2">Uncharacterized protein</fullName>
    </submittedName>
</protein>
<dbReference type="EMBL" id="BMNB01000003">
    <property type="protein sequence ID" value="GGM26807.1"/>
    <property type="molecule type" value="Genomic_DNA"/>
</dbReference>
<gene>
    <name evidence="2" type="ORF">GCM10011608_09460</name>
</gene>
<feature type="region of interest" description="Disordered" evidence="1">
    <location>
        <begin position="1"/>
        <end position="23"/>
    </location>
</feature>